<organism evidence="9 10">
    <name type="scientific">Jatropha curcas</name>
    <name type="common">Barbados nut</name>
    <dbReference type="NCBI Taxonomy" id="180498"/>
    <lineage>
        <taxon>Eukaryota</taxon>
        <taxon>Viridiplantae</taxon>
        <taxon>Streptophyta</taxon>
        <taxon>Embryophyta</taxon>
        <taxon>Tracheophyta</taxon>
        <taxon>Spermatophyta</taxon>
        <taxon>Magnoliopsida</taxon>
        <taxon>eudicotyledons</taxon>
        <taxon>Gunneridae</taxon>
        <taxon>Pentapetalae</taxon>
        <taxon>rosids</taxon>
        <taxon>fabids</taxon>
        <taxon>Malpighiales</taxon>
        <taxon>Euphorbiaceae</taxon>
        <taxon>Crotonoideae</taxon>
        <taxon>Jatropheae</taxon>
        <taxon>Jatropha</taxon>
    </lineage>
</organism>
<dbReference type="AlphaFoldDB" id="A0A067JES4"/>
<dbReference type="InterPro" id="IPR001789">
    <property type="entry name" value="Sig_transdc_resp-reg_receiver"/>
</dbReference>
<evidence type="ECO:0000256" key="5">
    <source>
        <dbReference type="PROSITE-ProRule" id="PRU00169"/>
    </source>
</evidence>
<dbReference type="GO" id="GO:0000160">
    <property type="term" value="P:phosphorelay signal transduction system"/>
    <property type="evidence" value="ECO:0007669"/>
    <property type="project" value="InterPro"/>
</dbReference>
<protein>
    <recommendedName>
        <fullName evidence="11">HTH myb-type domain-containing protein</fullName>
    </recommendedName>
</protein>
<dbReference type="OrthoDB" id="21225at2759"/>
<dbReference type="EMBL" id="KK915447">
    <property type="protein sequence ID" value="KDP22327.1"/>
    <property type="molecule type" value="Genomic_DNA"/>
</dbReference>
<feature type="compositionally biased region" description="Polar residues" evidence="6">
    <location>
        <begin position="73"/>
        <end position="86"/>
    </location>
</feature>
<reference evidence="9 10" key="1">
    <citation type="journal article" date="2014" name="PLoS ONE">
        <title>Global Analysis of Gene Expression Profiles in Physic Nut (Jatropha curcas L.) Seedlings Exposed to Salt Stress.</title>
        <authorList>
            <person name="Zhang L."/>
            <person name="Zhang C."/>
            <person name="Wu P."/>
            <person name="Chen Y."/>
            <person name="Li M."/>
            <person name="Jiang H."/>
            <person name="Wu G."/>
        </authorList>
    </citation>
    <scope>NUCLEOTIDE SEQUENCE [LARGE SCALE GENOMIC DNA]</scope>
    <source>
        <strain evidence="10">cv. GZQX0401</strain>
        <tissue evidence="9">Young leaves</tissue>
    </source>
</reference>
<feature type="domain" description="HTH myb-type" evidence="8">
    <location>
        <begin position="110"/>
        <end position="169"/>
    </location>
</feature>
<evidence type="ECO:0008006" key="11">
    <source>
        <dbReference type="Google" id="ProtNLM"/>
    </source>
</evidence>
<feature type="compositionally biased region" description="Basic and acidic residues" evidence="6">
    <location>
        <begin position="87"/>
        <end position="99"/>
    </location>
</feature>
<dbReference type="Gene3D" id="1.10.10.60">
    <property type="entry name" value="Homeodomain-like"/>
    <property type="match status" value="1"/>
</dbReference>
<evidence type="ECO:0000259" key="8">
    <source>
        <dbReference type="PROSITE" id="PS51294"/>
    </source>
</evidence>
<dbReference type="Proteomes" id="UP000027138">
    <property type="component" value="Unassembled WGS sequence"/>
</dbReference>
<feature type="compositionally biased region" description="Pro residues" evidence="6">
    <location>
        <begin position="423"/>
        <end position="440"/>
    </location>
</feature>
<dbReference type="InterPro" id="IPR001005">
    <property type="entry name" value="SANT/Myb"/>
</dbReference>
<keyword evidence="10" id="KW-1185">Reference proteome</keyword>
<dbReference type="PROSITE" id="PS51294">
    <property type="entry name" value="HTH_MYB"/>
    <property type="match status" value="1"/>
</dbReference>
<dbReference type="InterPro" id="IPR044841">
    <property type="entry name" value="LUX/BOA-like"/>
</dbReference>
<keyword evidence="3" id="KW-0804">Transcription</keyword>
<proteinExistence type="predicted"/>
<comment type="subcellular location">
    <subcellularLocation>
        <location evidence="1">Nucleus</location>
    </subcellularLocation>
</comment>
<dbReference type="Pfam" id="PF00249">
    <property type="entry name" value="Myb_DNA-binding"/>
    <property type="match status" value="1"/>
</dbReference>
<dbReference type="PROSITE" id="PS50007">
    <property type="entry name" value="PIPLC_X_DOMAIN"/>
    <property type="match status" value="1"/>
</dbReference>
<dbReference type="PANTHER" id="PTHR31442:SF40">
    <property type="entry name" value="HOMEODOMAIN-LIKE SUPERFAMILY PROTEIN"/>
    <property type="match status" value="1"/>
</dbReference>
<keyword evidence="2" id="KW-0805">Transcription regulation</keyword>
<dbReference type="FunFam" id="1.10.10.60:FF:000007">
    <property type="entry name" value="Two-component response regulator"/>
    <property type="match status" value="1"/>
</dbReference>
<keyword evidence="4" id="KW-0539">Nucleus</keyword>
<evidence type="ECO:0000256" key="6">
    <source>
        <dbReference type="SAM" id="MobiDB-lite"/>
    </source>
</evidence>
<evidence type="ECO:0000313" key="10">
    <source>
        <dbReference type="Proteomes" id="UP000027138"/>
    </source>
</evidence>
<name>A0A067JES4_JATCU</name>
<sequence>MSVDDKGSVISESLESGALLYIVKPVNQGDLKNVIDCAVAAKKGKSIATEEMTNFEEGNSSSSNDEKDYLNGADSSSSAASVNGDNSQEKKNGKKREREGPDEEEDAAAAPKKAKVVWTNSLHNRFLQAINHIGLEKAVPKRILEFMGVPGLTRENVASHLQKYRLFLKKVAERGLWSSQLSEKAFRSSFASGYCSSLFKNAHQDYMMRAFHPGYGGNSNFSGFGSSSCFGFSLSPRFPNHNHEASSSNSVFRYGQSSLFGNNFTNFQRPLLPSSSSYPLYQPNRSNNAGTTLSFDRASTYGLTSNATNGLISGPQHNQAIRRSNPFNSDNPFKFGSSNHASGSGTVNNSYPFLNPNSNYAGIRLTSDGELIGSGPIGFSGKNLSSGSSLMNWTRNNNASSTATLNGLFGYQGASSSAAAAAAPPPAPAATAAAPPPPPATGFRNENPFSPSTFFNNNQENIILSPFASQQQTNDTGPIGNDGGNNCNDVALNFDNANSNNQQQQLQLGEGEEDDLAELLFGPTPFQQQGMVGAVNVNFSTSPYDAQLSSADVNELLNDEFSAGCTLTDKAPWTEPSSTQPQVIHGEPIHSELNGMRIDDNAFTSENQGWGEDFLDFLLGNEPYYTSDWKQIKD</sequence>
<evidence type="ECO:0000256" key="1">
    <source>
        <dbReference type="ARBA" id="ARBA00004123"/>
    </source>
</evidence>
<dbReference type="NCBIfam" id="TIGR01557">
    <property type="entry name" value="myb_SHAQKYF"/>
    <property type="match status" value="1"/>
</dbReference>
<accession>A0A067JES4</accession>
<gene>
    <name evidence="9" type="ORF">JCGZ_26158</name>
</gene>
<feature type="domain" description="Response regulatory" evidence="7">
    <location>
        <begin position="1"/>
        <end position="39"/>
    </location>
</feature>
<dbReference type="SUPFAM" id="SSF46689">
    <property type="entry name" value="Homeodomain-like"/>
    <property type="match status" value="1"/>
</dbReference>
<evidence type="ECO:0000256" key="4">
    <source>
        <dbReference type="ARBA" id="ARBA00023242"/>
    </source>
</evidence>
<evidence type="ECO:0000256" key="3">
    <source>
        <dbReference type="ARBA" id="ARBA00023163"/>
    </source>
</evidence>
<dbReference type="PROSITE" id="PS50110">
    <property type="entry name" value="RESPONSE_REGULATORY"/>
    <property type="match status" value="1"/>
</dbReference>
<comment type="caution">
    <text evidence="5">Lacks conserved residue(s) required for the propagation of feature annotation.</text>
</comment>
<dbReference type="PANTHER" id="PTHR31442">
    <property type="entry name" value="HOMEODOMAIN-LIKE SUPERFAMILY PROTEIN-RELATED"/>
    <property type="match status" value="1"/>
</dbReference>
<dbReference type="InterPro" id="IPR009057">
    <property type="entry name" value="Homeodomain-like_sf"/>
</dbReference>
<evidence type="ECO:0000313" key="9">
    <source>
        <dbReference type="EMBL" id="KDP22327.1"/>
    </source>
</evidence>
<dbReference type="GO" id="GO:0003677">
    <property type="term" value="F:DNA binding"/>
    <property type="evidence" value="ECO:0007669"/>
    <property type="project" value="InterPro"/>
</dbReference>
<evidence type="ECO:0000256" key="2">
    <source>
        <dbReference type="ARBA" id="ARBA00023015"/>
    </source>
</evidence>
<evidence type="ECO:0000259" key="7">
    <source>
        <dbReference type="PROSITE" id="PS50110"/>
    </source>
</evidence>
<dbReference type="InterPro" id="IPR017930">
    <property type="entry name" value="Myb_dom"/>
</dbReference>
<feature type="region of interest" description="Disordered" evidence="6">
    <location>
        <begin position="316"/>
        <end position="341"/>
    </location>
</feature>
<dbReference type="GO" id="GO:0003700">
    <property type="term" value="F:DNA-binding transcription factor activity"/>
    <property type="evidence" value="ECO:0007669"/>
    <property type="project" value="InterPro"/>
</dbReference>
<feature type="region of interest" description="Disordered" evidence="6">
    <location>
        <begin position="419"/>
        <end position="450"/>
    </location>
</feature>
<dbReference type="InterPro" id="IPR006447">
    <property type="entry name" value="Myb_dom_plants"/>
</dbReference>
<dbReference type="STRING" id="180498.A0A067JES4"/>
<feature type="region of interest" description="Disordered" evidence="6">
    <location>
        <begin position="52"/>
        <end position="113"/>
    </location>
</feature>
<dbReference type="GO" id="GO:0005634">
    <property type="term" value="C:nucleus"/>
    <property type="evidence" value="ECO:0007669"/>
    <property type="project" value="UniProtKB-SubCell"/>
</dbReference>